<sequence length="102" mass="11364">MRMANSADIAYAHLGTINKTAEHQGPRNAVTRYATAGNVPARVELRCSQNRRIQQTFDSEVVSGKHQTIFKNDTGRQSNRHVNGGNIVTTLNPPYRRHAGQH</sequence>
<dbReference type="AlphaFoldDB" id="A0A1Y1KV99"/>
<accession>A0A1Y1KV99</accession>
<evidence type="ECO:0000256" key="1">
    <source>
        <dbReference type="SAM" id="MobiDB-lite"/>
    </source>
</evidence>
<protein>
    <submittedName>
        <fullName evidence="2">Uncharacterized protein</fullName>
    </submittedName>
</protein>
<feature type="compositionally biased region" description="Polar residues" evidence="1">
    <location>
        <begin position="74"/>
        <end position="92"/>
    </location>
</feature>
<name>A0A1Y1KV99_PHOPY</name>
<evidence type="ECO:0000313" key="2">
    <source>
        <dbReference type="EMBL" id="JAV65312.1"/>
    </source>
</evidence>
<proteinExistence type="predicted"/>
<reference evidence="2" key="1">
    <citation type="journal article" date="2016" name="Sci. Rep.">
        <title>Molecular characterization of firefly nuptial gifts: a multi-omics approach sheds light on postcopulatory sexual selection.</title>
        <authorList>
            <person name="Al-Wathiqui N."/>
            <person name="Fallon T.R."/>
            <person name="South A."/>
            <person name="Weng J.K."/>
            <person name="Lewis S.M."/>
        </authorList>
    </citation>
    <scope>NUCLEOTIDE SEQUENCE</scope>
</reference>
<organism evidence="2">
    <name type="scientific">Photinus pyralis</name>
    <name type="common">Common eastern firefly</name>
    <name type="synonym">Lampyris pyralis</name>
    <dbReference type="NCBI Taxonomy" id="7054"/>
    <lineage>
        <taxon>Eukaryota</taxon>
        <taxon>Metazoa</taxon>
        <taxon>Ecdysozoa</taxon>
        <taxon>Arthropoda</taxon>
        <taxon>Hexapoda</taxon>
        <taxon>Insecta</taxon>
        <taxon>Pterygota</taxon>
        <taxon>Neoptera</taxon>
        <taxon>Endopterygota</taxon>
        <taxon>Coleoptera</taxon>
        <taxon>Polyphaga</taxon>
        <taxon>Elateriformia</taxon>
        <taxon>Elateroidea</taxon>
        <taxon>Lampyridae</taxon>
        <taxon>Lampyrinae</taxon>
        <taxon>Photinus</taxon>
    </lineage>
</organism>
<dbReference type="EMBL" id="GEZM01073064">
    <property type="protein sequence ID" value="JAV65312.1"/>
    <property type="molecule type" value="Transcribed_RNA"/>
</dbReference>
<feature type="region of interest" description="Disordered" evidence="1">
    <location>
        <begin position="74"/>
        <end position="102"/>
    </location>
</feature>